<dbReference type="Pfam" id="PF20803">
    <property type="entry name" value="PaaX_M"/>
    <property type="match status" value="1"/>
</dbReference>
<sequence length="271" mass="29431">MTRCYDLLLDCQLFRNSTGGRTACGRVAAVTAYAPLSARSVVLSLILGTPSRALTAAQLADAARHVGINPATVRVALTRAVASDELVRDGSLYRLGPRLVERRERQDAHASVTAWDGTWETVVVVTSGRSSSDRAALRTLLTRARLAELREGVWMRPANLRRETPADASVDVRTFSTTSDDPAGLVADLWDLSGWAAETRRVVTALERTRQPGERLAVAAHLVRHLSDDPLLPAELAPADWPADEARAAYSSYLAELEDVVSAGRTRRRPA</sequence>
<dbReference type="AlphaFoldDB" id="A0A641AQI1"/>
<comment type="caution">
    <text evidence="3">The sequence shown here is derived from an EMBL/GenBank/DDBJ whole genome shotgun (WGS) entry which is preliminary data.</text>
</comment>
<dbReference type="PANTHER" id="PTHR30319:SF1">
    <property type="entry name" value="TRANSCRIPTIONAL REPRESSOR PAAX"/>
    <property type="match status" value="1"/>
</dbReference>
<dbReference type="InterPro" id="IPR036388">
    <property type="entry name" value="WH-like_DNA-bd_sf"/>
</dbReference>
<gene>
    <name evidence="3" type="ORF">ESP62_000730</name>
</gene>
<feature type="domain" description="Transcriptional repressor PaaX-like central Cas2-like" evidence="2">
    <location>
        <begin position="114"/>
        <end position="164"/>
    </location>
</feature>
<protein>
    <submittedName>
        <fullName evidence="3">PaaX domain-containing protein, C- domain protein</fullName>
    </submittedName>
</protein>
<evidence type="ECO:0000259" key="1">
    <source>
        <dbReference type="Pfam" id="PF08223"/>
    </source>
</evidence>
<dbReference type="Gene3D" id="3.30.70.2650">
    <property type="match status" value="1"/>
</dbReference>
<evidence type="ECO:0000313" key="3">
    <source>
        <dbReference type="EMBL" id="KAA1379777.1"/>
    </source>
</evidence>
<dbReference type="EMBL" id="SDPP02000001">
    <property type="protein sequence ID" value="KAA1379777.1"/>
    <property type="molecule type" value="Genomic_DNA"/>
</dbReference>
<dbReference type="Pfam" id="PF08223">
    <property type="entry name" value="PaaX_C"/>
    <property type="match status" value="1"/>
</dbReference>
<evidence type="ECO:0000313" key="4">
    <source>
        <dbReference type="Proteomes" id="UP001515100"/>
    </source>
</evidence>
<feature type="domain" description="Transcriptional repressor PaaX-like C-terminal" evidence="1">
    <location>
        <begin position="195"/>
        <end position="259"/>
    </location>
</feature>
<dbReference type="OrthoDB" id="2270427at2"/>
<organism evidence="3 4">
    <name type="scientific">Aeromicrobium fastidiosum</name>
    <dbReference type="NCBI Taxonomy" id="52699"/>
    <lineage>
        <taxon>Bacteria</taxon>
        <taxon>Bacillati</taxon>
        <taxon>Actinomycetota</taxon>
        <taxon>Actinomycetes</taxon>
        <taxon>Propionibacteriales</taxon>
        <taxon>Nocardioidaceae</taxon>
        <taxon>Aeromicrobium</taxon>
    </lineage>
</organism>
<dbReference type="InterPro" id="IPR048846">
    <property type="entry name" value="PaaX-like_central"/>
</dbReference>
<evidence type="ECO:0000259" key="2">
    <source>
        <dbReference type="Pfam" id="PF20803"/>
    </source>
</evidence>
<keyword evidence="4" id="KW-1185">Reference proteome</keyword>
<name>A0A641AQI1_9ACTN</name>
<dbReference type="Gene3D" id="1.10.10.10">
    <property type="entry name" value="Winged helix-like DNA-binding domain superfamily/Winged helix DNA-binding domain"/>
    <property type="match status" value="1"/>
</dbReference>
<dbReference type="PANTHER" id="PTHR30319">
    <property type="entry name" value="PHENYLACETIC ACID REGULATOR-RELATED TRANSCRIPTIONAL REPRESSOR"/>
    <property type="match status" value="1"/>
</dbReference>
<dbReference type="Proteomes" id="UP001515100">
    <property type="component" value="Unassembled WGS sequence"/>
</dbReference>
<reference evidence="3" key="1">
    <citation type="submission" date="2019-09" db="EMBL/GenBank/DDBJ databases">
        <authorList>
            <person name="Li J."/>
        </authorList>
    </citation>
    <scope>NUCLEOTIDE SEQUENCE [LARGE SCALE GENOMIC DNA]</scope>
    <source>
        <strain evidence="3">NRBC 14897</strain>
    </source>
</reference>
<proteinExistence type="predicted"/>
<accession>A0A641AQI1</accession>
<dbReference type="Gene3D" id="1.20.58.1460">
    <property type="match status" value="1"/>
</dbReference>
<dbReference type="GO" id="GO:0006351">
    <property type="term" value="P:DNA-templated transcription"/>
    <property type="evidence" value="ECO:0007669"/>
    <property type="project" value="TreeGrafter"/>
</dbReference>
<dbReference type="InterPro" id="IPR013225">
    <property type="entry name" value="PaaX_C"/>
</dbReference>